<dbReference type="InterPro" id="IPR004360">
    <property type="entry name" value="Glyas_Fos-R_dOase_dom"/>
</dbReference>
<reference evidence="2" key="1">
    <citation type="journal article" date="2014" name="Int. J. Syst. Evol. Microbiol.">
        <title>Complete genome sequence of Corynebacterium casei LMG S-19264T (=DSM 44701T), isolated from a smear-ripened cheese.</title>
        <authorList>
            <consortium name="US DOE Joint Genome Institute (JGI-PGF)"/>
            <person name="Walter F."/>
            <person name="Albersmeier A."/>
            <person name="Kalinowski J."/>
            <person name="Ruckert C."/>
        </authorList>
    </citation>
    <scope>NUCLEOTIDE SEQUENCE</scope>
    <source>
        <strain evidence="2">JCM 19831</strain>
    </source>
</reference>
<dbReference type="AlphaFoldDB" id="A0A917T7V2"/>
<dbReference type="InterPro" id="IPR029068">
    <property type="entry name" value="Glyas_Bleomycin-R_OHBP_Dase"/>
</dbReference>
<dbReference type="EMBL" id="BMPI01000005">
    <property type="protein sequence ID" value="GGM13886.1"/>
    <property type="molecule type" value="Genomic_DNA"/>
</dbReference>
<dbReference type="Proteomes" id="UP000642070">
    <property type="component" value="Unassembled WGS sequence"/>
</dbReference>
<evidence type="ECO:0000313" key="3">
    <source>
        <dbReference type="Proteomes" id="UP000642070"/>
    </source>
</evidence>
<proteinExistence type="predicted"/>
<dbReference type="PROSITE" id="PS51819">
    <property type="entry name" value="VOC"/>
    <property type="match status" value="1"/>
</dbReference>
<dbReference type="Gene3D" id="3.10.180.10">
    <property type="entry name" value="2,3-Dihydroxybiphenyl 1,2-Dioxygenase, domain 1"/>
    <property type="match status" value="1"/>
</dbReference>
<comment type="caution">
    <text evidence="2">The sequence shown here is derived from an EMBL/GenBank/DDBJ whole genome shotgun (WGS) entry which is preliminary data.</text>
</comment>
<reference evidence="2" key="2">
    <citation type="submission" date="2020-09" db="EMBL/GenBank/DDBJ databases">
        <authorList>
            <person name="Sun Q."/>
            <person name="Ohkuma M."/>
        </authorList>
    </citation>
    <scope>NUCLEOTIDE SEQUENCE</scope>
    <source>
        <strain evidence="2">JCM 19831</strain>
    </source>
</reference>
<dbReference type="Pfam" id="PF00903">
    <property type="entry name" value="Glyoxalase"/>
    <property type="match status" value="1"/>
</dbReference>
<name>A0A917T7V2_9ACTN</name>
<dbReference type="InterPro" id="IPR037523">
    <property type="entry name" value="VOC_core"/>
</dbReference>
<sequence>MANASYWADDWAAAREWYTSLIGFPPYFERPGYAEWRLGDDQDELGLIDARYRPAGVTPGAGVVLHWHTDDVHALYERLLALGATSLEGPQDRGAGFVTASVVDPFGNVFGIIYSPHYVALKGAS</sequence>
<accession>A0A917T7V2</accession>
<keyword evidence="3" id="KW-1185">Reference proteome</keyword>
<gene>
    <name evidence="2" type="ORF">GCM10007977_013660</name>
</gene>
<evidence type="ECO:0000259" key="1">
    <source>
        <dbReference type="PROSITE" id="PS51819"/>
    </source>
</evidence>
<dbReference type="SUPFAM" id="SSF54593">
    <property type="entry name" value="Glyoxalase/Bleomycin resistance protein/Dihydroxybiphenyl dioxygenase"/>
    <property type="match status" value="1"/>
</dbReference>
<organism evidence="2 3">
    <name type="scientific">Dactylosporangium sucinum</name>
    <dbReference type="NCBI Taxonomy" id="1424081"/>
    <lineage>
        <taxon>Bacteria</taxon>
        <taxon>Bacillati</taxon>
        <taxon>Actinomycetota</taxon>
        <taxon>Actinomycetes</taxon>
        <taxon>Micromonosporales</taxon>
        <taxon>Micromonosporaceae</taxon>
        <taxon>Dactylosporangium</taxon>
    </lineage>
</organism>
<evidence type="ECO:0000313" key="2">
    <source>
        <dbReference type="EMBL" id="GGM13886.1"/>
    </source>
</evidence>
<feature type="domain" description="VOC" evidence="1">
    <location>
        <begin position="1"/>
        <end position="115"/>
    </location>
</feature>
<protein>
    <submittedName>
        <fullName evidence="2">Glyoxalase</fullName>
    </submittedName>
</protein>